<protein>
    <submittedName>
        <fullName evidence="6">TRAP transporter substrate-binding protein</fullName>
    </submittedName>
</protein>
<dbReference type="PROSITE" id="PS51318">
    <property type="entry name" value="TAT"/>
    <property type="match status" value="1"/>
</dbReference>
<name>A0A3S0XIP4_9PROT</name>
<sequence>MTHITRRKFAALAAGALAAPAALVTKPARAAEFTFKVGHEFLEDNPVHIQLTEAAKRIAARSAGRIDIQIFPSSQLGGGTDLLSQTRSGALEFTLQSSVVISGLVPVAGITGVGYAFPDYDHVWTAMDGRLGAHIRGAVAKAGLRVMDRMWDLGFRNVANNVRPVNSVADMAGLKVRVAPGALFISLFKGLGGAPVTLNFNEVYPSLQTRIVDGTENPLQVFQLFKLYEVLKYASLTRHLWDGQWMLGNPRALDRLPQDLQALVTDEFNDAALRQRADNRRIDGSAREQLTAKGMQINDVDIEPFKSKLIQAGFYREWKNRFDPAAWAMLEEVVGPIG</sequence>
<dbReference type="PIRSF" id="PIRSF006470">
    <property type="entry name" value="DctB"/>
    <property type="match status" value="1"/>
</dbReference>
<dbReference type="RefSeq" id="WP_127004203.1">
    <property type="nucleotide sequence ID" value="NZ_JBNPXW010000025.1"/>
</dbReference>
<organism evidence="6 7">
    <name type="scientific">Azospirillum doebereinerae</name>
    <dbReference type="NCBI Taxonomy" id="92933"/>
    <lineage>
        <taxon>Bacteria</taxon>
        <taxon>Pseudomonadati</taxon>
        <taxon>Pseudomonadota</taxon>
        <taxon>Alphaproteobacteria</taxon>
        <taxon>Rhodospirillales</taxon>
        <taxon>Azospirillaceae</taxon>
        <taxon>Azospirillum</taxon>
    </lineage>
</organism>
<evidence type="ECO:0000256" key="4">
    <source>
        <dbReference type="ARBA" id="ARBA00022729"/>
    </source>
</evidence>
<feature type="signal peptide" evidence="5">
    <location>
        <begin position="1"/>
        <end position="30"/>
    </location>
</feature>
<dbReference type="GO" id="GO:0055085">
    <property type="term" value="P:transmembrane transport"/>
    <property type="evidence" value="ECO:0007669"/>
    <property type="project" value="InterPro"/>
</dbReference>
<evidence type="ECO:0000256" key="2">
    <source>
        <dbReference type="ARBA" id="ARBA00009023"/>
    </source>
</evidence>
<dbReference type="Pfam" id="PF03480">
    <property type="entry name" value="DctP"/>
    <property type="match status" value="1"/>
</dbReference>
<accession>A0A3S0XIP4</accession>
<dbReference type="InterPro" id="IPR038404">
    <property type="entry name" value="TRAP_DctP_sf"/>
</dbReference>
<dbReference type="PANTHER" id="PTHR33376:SF4">
    <property type="entry name" value="SIALIC ACID-BINDING PERIPLASMIC PROTEIN SIAP"/>
    <property type="match status" value="1"/>
</dbReference>
<keyword evidence="7" id="KW-1185">Reference proteome</keyword>
<proteinExistence type="inferred from homology"/>
<reference evidence="6 7" key="1">
    <citation type="submission" date="2018-12" db="EMBL/GenBank/DDBJ databases">
        <authorList>
            <person name="Yang Y."/>
        </authorList>
    </citation>
    <scope>NUCLEOTIDE SEQUENCE [LARGE SCALE GENOMIC DNA]</scope>
    <source>
        <strain evidence="6 7">GSF71</strain>
    </source>
</reference>
<dbReference type="GO" id="GO:0030288">
    <property type="term" value="C:outer membrane-bounded periplasmic space"/>
    <property type="evidence" value="ECO:0007669"/>
    <property type="project" value="InterPro"/>
</dbReference>
<dbReference type="InterPro" id="IPR004682">
    <property type="entry name" value="TRAP_DctP"/>
</dbReference>
<dbReference type="EMBL" id="RZIJ01000035">
    <property type="protein sequence ID" value="RUQ63072.1"/>
    <property type="molecule type" value="Genomic_DNA"/>
</dbReference>
<gene>
    <name evidence="6" type="ORF">EJ913_28105</name>
</gene>
<evidence type="ECO:0000256" key="1">
    <source>
        <dbReference type="ARBA" id="ARBA00004196"/>
    </source>
</evidence>
<dbReference type="PANTHER" id="PTHR33376">
    <property type="match status" value="1"/>
</dbReference>
<keyword evidence="3" id="KW-0813">Transport</keyword>
<dbReference type="NCBIfam" id="NF037995">
    <property type="entry name" value="TRAP_S1"/>
    <property type="match status" value="1"/>
</dbReference>
<dbReference type="OrthoDB" id="7375081at2"/>
<dbReference type="CDD" id="cd13603">
    <property type="entry name" value="PBP2_TRAP_Siap_TeaA_like"/>
    <property type="match status" value="1"/>
</dbReference>
<evidence type="ECO:0000256" key="5">
    <source>
        <dbReference type="SAM" id="SignalP"/>
    </source>
</evidence>
<comment type="subcellular location">
    <subcellularLocation>
        <location evidence="1">Cell envelope</location>
    </subcellularLocation>
</comment>
<dbReference type="AlphaFoldDB" id="A0A3S0XIP4"/>
<dbReference type="Gene3D" id="3.40.190.170">
    <property type="entry name" value="Bacterial extracellular solute-binding protein, family 7"/>
    <property type="match status" value="1"/>
</dbReference>
<keyword evidence="4 5" id="KW-0732">Signal</keyword>
<evidence type="ECO:0000313" key="7">
    <source>
        <dbReference type="Proteomes" id="UP000280346"/>
    </source>
</evidence>
<dbReference type="InterPro" id="IPR018389">
    <property type="entry name" value="DctP_fam"/>
</dbReference>
<dbReference type="NCBIfam" id="TIGR00787">
    <property type="entry name" value="dctP"/>
    <property type="match status" value="1"/>
</dbReference>
<evidence type="ECO:0000313" key="6">
    <source>
        <dbReference type="EMBL" id="RUQ63072.1"/>
    </source>
</evidence>
<evidence type="ECO:0000256" key="3">
    <source>
        <dbReference type="ARBA" id="ARBA00022448"/>
    </source>
</evidence>
<dbReference type="InterPro" id="IPR006311">
    <property type="entry name" value="TAT_signal"/>
</dbReference>
<feature type="chain" id="PRO_5018561354" evidence="5">
    <location>
        <begin position="31"/>
        <end position="338"/>
    </location>
</feature>
<comment type="similarity">
    <text evidence="2">Belongs to the bacterial solute-binding protein 7 family.</text>
</comment>
<dbReference type="Proteomes" id="UP000280346">
    <property type="component" value="Unassembled WGS sequence"/>
</dbReference>
<comment type="caution">
    <text evidence="6">The sequence shown here is derived from an EMBL/GenBank/DDBJ whole genome shotgun (WGS) entry which is preliminary data.</text>
</comment>